<protein>
    <submittedName>
        <fullName evidence="1">Uncharacterized protein</fullName>
    </submittedName>
</protein>
<keyword evidence="2" id="KW-1185">Reference proteome</keyword>
<dbReference type="EMBL" id="CAJHUC010001280">
    <property type="protein sequence ID" value="CAD7700492.1"/>
    <property type="molecule type" value="Genomic_DNA"/>
</dbReference>
<sequence length="296" mass="31772">MGLLAGKVKALRVAVLGLRPLINPRAALSTGFHLCEDVISEPGVCGGLNREVPRLGDCLMRADKSFVDAMRQTHQGAASALEELRDLKQRVVDKHAQTVIAHLDKFMAYLREVDGRFRWLDKCLEAVVRRAREMQTACLHCQARRAFAGRLLQVGGWVALLLGAAAFAARRHTSPGGQSGPLLNGLPPVKTSLSGGIAAVLGGAVVSTAELHRRLAAAFGKLADEAASQVAVLQRLRTRLHRLMRALGELEVHFKVNSVVGGLSGDVWPEIGQWVEAYEEALGQLVKGSEGFGAGN</sequence>
<evidence type="ECO:0000313" key="2">
    <source>
        <dbReference type="Proteomes" id="UP000708148"/>
    </source>
</evidence>
<dbReference type="OrthoDB" id="10580684at2759"/>
<comment type="caution">
    <text evidence="1">The sequence shown here is derived from an EMBL/GenBank/DDBJ whole genome shotgun (WGS) entry which is preliminary data.</text>
</comment>
<accession>A0A8S1J3Z0</accession>
<dbReference type="AlphaFoldDB" id="A0A8S1J3Z0"/>
<reference evidence="1" key="1">
    <citation type="submission" date="2020-12" db="EMBL/GenBank/DDBJ databases">
        <authorList>
            <person name="Iha C."/>
        </authorList>
    </citation>
    <scope>NUCLEOTIDE SEQUENCE</scope>
</reference>
<gene>
    <name evidence="1" type="ORF">OSTQU699_LOCUS5851</name>
</gene>
<evidence type="ECO:0000313" key="1">
    <source>
        <dbReference type="EMBL" id="CAD7700492.1"/>
    </source>
</evidence>
<proteinExistence type="predicted"/>
<name>A0A8S1J3Z0_9CHLO</name>
<dbReference type="Proteomes" id="UP000708148">
    <property type="component" value="Unassembled WGS sequence"/>
</dbReference>
<organism evidence="1 2">
    <name type="scientific">Ostreobium quekettii</name>
    <dbReference type="NCBI Taxonomy" id="121088"/>
    <lineage>
        <taxon>Eukaryota</taxon>
        <taxon>Viridiplantae</taxon>
        <taxon>Chlorophyta</taxon>
        <taxon>core chlorophytes</taxon>
        <taxon>Ulvophyceae</taxon>
        <taxon>TCBD clade</taxon>
        <taxon>Bryopsidales</taxon>
        <taxon>Ostreobineae</taxon>
        <taxon>Ostreobiaceae</taxon>
        <taxon>Ostreobium</taxon>
    </lineage>
</organism>